<evidence type="ECO:0000313" key="2">
    <source>
        <dbReference type="EMBL" id="HBH1544422.1"/>
    </source>
</evidence>
<reference evidence="2" key="1">
    <citation type="journal article" date="2018" name="Genome Biol.">
        <title>SKESA: strategic k-mer extension for scrupulous assemblies.</title>
        <authorList>
            <person name="Souvorov A."/>
            <person name="Agarwala R."/>
            <person name="Lipman D.J."/>
        </authorList>
    </citation>
    <scope>NUCLEOTIDE SEQUENCE</scope>
    <source>
        <strain evidence="2">HN1000</strain>
    </source>
</reference>
<proteinExistence type="predicted"/>
<protein>
    <submittedName>
        <fullName evidence="2">Uncharacterized protein</fullName>
    </submittedName>
</protein>
<keyword evidence="1" id="KW-0472">Membrane</keyword>
<dbReference type="EMBL" id="DAEPXK010000081">
    <property type="protein sequence ID" value="HBH1544422.1"/>
    <property type="molecule type" value="Genomic_DNA"/>
</dbReference>
<evidence type="ECO:0000256" key="1">
    <source>
        <dbReference type="SAM" id="Phobius"/>
    </source>
</evidence>
<organism evidence="2 3">
    <name type="scientific">Clostridioides difficile</name>
    <name type="common">Peptoclostridium difficile</name>
    <dbReference type="NCBI Taxonomy" id="1496"/>
    <lineage>
        <taxon>Bacteria</taxon>
        <taxon>Bacillati</taxon>
        <taxon>Bacillota</taxon>
        <taxon>Clostridia</taxon>
        <taxon>Peptostreptococcales</taxon>
        <taxon>Peptostreptococcaceae</taxon>
        <taxon>Clostridioides</taxon>
    </lineage>
</organism>
<accession>A0AAN5VQR1</accession>
<reference evidence="2" key="2">
    <citation type="submission" date="2021-06" db="EMBL/GenBank/DDBJ databases">
        <authorList>
            <consortium name="NCBI Pathogen Detection Project"/>
        </authorList>
    </citation>
    <scope>NUCLEOTIDE SEQUENCE</scope>
    <source>
        <strain evidence="2">HN1000</strain>
    </source>
</reference>
<dbReference type="Proteomes" id="UP000878956">
    <property type="component" value="Unassembled WGS sequence"/>
</dbReference>
<feature type="transmembrane region" description="Helical" evidence="1">
    <location>
        <begin position="6"/>
        <end position="28"/>
    </location>
</feature>
<sequence>MILGKTIVLLFTTFFLLIIVQLIFYLILRSIRFFKRKNIFKKIQVGPNYKEMHYYTDEYFDIQPEFLIPIHGIQLIIKKFHNSFSILSSNKILIDLSKVYVRKLEIDSFIKDNLSEEAKKNLIDKCKFDFSIFKELDYNNVYYPLIIRLFLELKNTIKTYKDYVANGKSKIVKEVDESIIEFLNFYEKVYLNKNKNLSKEEEFMLDNLNKYKLLVKDIEENISIHK</sequence>
<dbReference type="AlphaFoldDB" id="A0AAN5VQR1"/>
<gene>
    <name evidence="2" type="ORF">KRM00_003972</name>
</gene>
<comment type="caution">
    <text evidence="2">The sequence shown here is derived from an EMBL/GenBank/DDBJ whole genome shotgun (WGS) entry which is preliminary data.</text>
</comment>
<name>A0AAN5VQR1_CLODI</name>
<evidence type="ECO:0000313" key="3">
    <source>
        <dbReference type="Proteomes" id="UP000878956"/>
    </source>
</evidence>
<keyword evidence="1" id="KW-0812">Transmembrane</keyword>
<keyword evidence="1" id="KW-1133">Transmembrane helix</keyword>